<accession>A0A7Z7LD36</accession>
<reference evidence="2 3" key="1">
    <citation type="submission" date="2017-01" db="EMBL/GenBank/DDBJ databases">
        <authorList>
            <person name="Erauso G."/>
        </authorList>
    </citation>
    <scope>NUCLEOTIDE SEQUENCE [LARGE SCALE GENOMIC DNA]</scope>
    <source>
        <strain evidence="2">MESINF1</strain>
    </source>
</reference>
<evidence type="ECO:0000313" key="3">
    <source>
        <dbReference type="Proteomes" id="UP000250796"/>
    </source>
</evidence>
<name>A0A7Z7LD36_9BACT</name>
<dbReference type="Proteomes" id="UP000250796">
    <property type="component" value="Chromosome MESINF"/>
</dbReference>
<dbReference type="AlphaFoldDB" id="A0A7Z7LD36"/>
<keyword evidence="1" id="KW-0472">Membrane</keyword>
<feature type="transmembrane region" description="Helical" evidence="1">
    <location>
        <begin position="48"/>
        <end position="69"/>
    </location>
</feature>
<protein>
    <submittedName>
        <fullName evidence="2">Uncharacterized protein</fullName>
    </submittedName>
</protein>
<organism evidence="2 3">
    <name type="scientific">Mesotoga infera</name>
    <dbReference type="NCBI Taxonomy" id="1236046"/>
    <lineage>
        <taxon>Bacteria</taxon>
        <taxon>Thermotogati</taxon>
        <taxon>Thermotogota</taxon>
        <taxon>Thermotogae</taxon>
        <taxon>Kosmotogales</taxon>
        <taxon>Kosmotogaceae</taxon>
        <taxon>Mesotoga</taxon>
    </lineage>
</organism>
<dbReference type="RefSeq" id="WP_169698265.1">
    <property type="nucleotide sequence ID" value="NZ_LS974202.1"/>
</dbReference>
<sequence>MDQISNVLFIIAMCAFFLSVVFFEIGTKKVRKPKGEVKPQDYRPYDKKGWISLLVAGSFLGLSLLFAIVF</sequence>
<keyword evidence="1" id="KW-0812">Transmembrane</keyword>
<feature type="transmembrane region" description="Helical" evidence="1">
    <location>
        <begin position="6"/>
        <end position="27"/>
    </location>
</feature>
<evidence type="ECO:0000256" key="1">
    <source>
        <dbReference type="SAM" id="Phobius"/>
    </source>
</evidence>
<keyword evidence="3" id="KW-1185">Reference proteome</keyword>
<evidence type="ECO:0000313" key="2">
    <source>
        <dbReference type="EMBL" id="SSC11827.1"/>
    </source>
</evidence>
<keyword evidence="1" id="KW-1133">Transmembrane helix</keyword>
<dbReference type="KEGG" id="minf:MESINF_0378"/>
<dbReference type="EMBL" id="LS974202">
    <property type="protein sequence ID" value="SSC11827.1"/>
    <property type="molecule type" value="Genomic_DNA"/>
</dbReference>
<proteinExistence type="predicted"/>
<gene>
    <name evidence="2" type="ORF">MESINF_0378</name>
</gene>